<evidence type="ECO:0000259" key="3">
    <source>
        <dbReference type="Pfam" id="PF12612"/>
    </source>
</evidence>
<dbReference type="SUPFAM" id="SSF48371">
    <property type="entry name" value="ARM repeat"/>
    <property type="match status" value="1"/>
</dbReference>
<evidence type="ECO:0000259" key="4">
    <source>
        <dbReference type="Pfam" id="PF25767"/>
    </source>
</evidence>
<feature type="region of interest" description="Disordered" evidence="2">
    <location>
        <begin position="1340"/>
        <end position="1360"/>
    </location>
</feature>
<accession>A0AAD9HYF1</accession>
<protein>
    <recommendedName>
        <fullName evidence="7">Tubulin-specific chaperone D</fullName>
    </recommendedName>
</protein>
<dbReference type="GO" id="GO:0048487">
    <property type="term" value="F:beta-tubulin binding"/>
    <property type="evidence" value="ECO:0007669"/>
    <property type="project" value="InterPro"/>
</dbReference>
<dbReference type="PANTHER" id="PTHR12658">
    <property type="entry name" value="BETA-TUBULIN COFACTOR D"/>
    <property type="match status" value="1"/>
</dbReference>
<evidence type="ECO:0000256" key="1">
    <source>
        <dbReference type="ARBA" id="ARBA00023186"/>
    </source>
</evidence>
<dbReference type="Proteomes" id="UP001217918">
    <property type="component" value="Unassembled WGS sequence"/>
</dbReference>
<evidence type="ECO:0008006" key="7">
    <source>
        <dbReference type="Google" id="ProtNLM"/>
    </source>
</evidence>
<reference evidence="5" key="1">
    <citation type="journal article" date="2023" name="Mol. Plant Microbe Interact.">
        <title>Elucidating the Obligate Nature and Biological Capacity of an Invasive Fungal Corn Pathogen.</title>
        <authorList>
            <person name="MacCready J.S."/>
            <person name="Roggenkamp E.M."/>
            <person name="Gdanetz K."/>
            <person name="Chilvers M.I."/>
        </authorList>
    </citation>
    <scope>NUCLEOTIDE SEQUENCE</scope>
    <source>
        <strain evidence="5">PM02</strain>
    </source>
</reference>
<keyword evidence="1" id="KW-0143">Chaperone</keyword>
<sequence>MLVKLLEPFQELPQLLDPHLSRWLPMLGEAYLEYLQLRPSRSEKAVSAPSKLLCPLSAAICSLLYTFCKIRGEKVVVRFLNNEPRYLELLLSALEEAERRAKEEAGGLGIWTWEERYVALLWLSHLLLAPFDLATMSSVDMDDEEAEAIPNFTWPKGLPGMAIRVVPLAIEYLASPGKERDAAKLLLVRISSRRDMQQLHLLDALVKWSLGALRSSFTTGSDQRPYYPIGILSYLAGILDSLADSSDMESHLTDIFSTVHHMAAGEGSKSTVVSTSALVRKIIIKLVRSVAVLVLRSSNQDMARTELIETAIGFLLESLADHDTPVRLAASKALSIITLKLHADMASQVVEAVLESLNRNVLHVGTPLEPSARSRRDLSAVDPLEWHGLMLTLAHLLYRRSPPVHHLPSIIRALLTGLSFEKRSASGSLVGANVRDAACFGIWALARRYTTGELLAVPHAALPTANKSAASVLQVVATDLIAAACLDPAGNIRRASSAALQELIGRHPDSVEKGVWAVQTVDYHGVALRSRAMQEVALGATKLSLDYGRALLDSLLGWRGIGDADAPSRRAAGSAYGALSAELAHSAPDPLQGLLRAMTLVTQKLQALQSRQVEERHGLLLSFAAVLDALPTILPSHVGIGGDDGESWTDLLGHAIRGVEGILTHVNQTTYRRPELIAEAASRLIVSSFPVFQAVILTADRSATGNWRHLLLPGHVLTSRIDAAAISKLTSTLDAARSTHASELDKITELVKTGVSTWLGRPEKEVIAAASHAGLVLLILCSPSERRAVIRSWADRARHRPSARTGTEPGYFAALAMSYPVLSTLDSKHEDYALVRDAILTRWENDEDTDTRLSVVQALAQTELLRQHPGDFLDLLAGALDDYTTSARGDVGSHVRVAGIRATKSLWECIQQEDSAGDHDRVRVEAHMCLSLALTPSTSSQFRTSTFSSQEYFSFLLRLLHSDCLHPRISRAARADPDAWMDALLAGYVSSADTGNEDLVMASRTALCNFCRPAPARRDAVCAALVRNLPTHQGVDRVLVPTLEIVGFLLHVGLFAPAADRRTLCLLVQKAGYKTGNVRKIEACVRIYGAVAALGTTAAAVAEPDVEAREGDAKDGGGGVREARKRLGALMFHPWPRVRGMVVDELWGLLSITPAASDRAGPTGDADAAAALQDRLLGLDWGRANKTAVQGLVEALGLTTQVGDDWGIPGVAYVLQNLPNSSPLLYEGYNQAHDAGDGGGGDHDEEDLAMDALVHLVENIPDWIKRLDDLNGQVEKRQMELAALDDPQNGATGQGAGAGPVGPKSVKNKGSTESLEPVNESAAHCHPPPIEPAIQAAGQAGKTRARNTLRKRPRPESVLSVQGAPRYRSRTMILVYYDSYVQTFFEDLVNFVSASRNQMRKAKMAAKVAQIRRLAELETADEEGDEDGVAGKKIPELVDGAGLIAARWDGPAMSAAPLVPDPSLPLEAGPIEDEADDAPTAVQYRSTRGAKAAFASGRPVLARVGGPLSFHGVGEQPGVYDALDSGLEEVQSMCEKAAHQFLRDGDCAADVDEIERRLAETGEAAAREMDRMRREEPEALRAAEEEAGRGRVHRPLRMAKDGGASVKARELPAAVGNGKLEVDEAVDDLDDDVPLPPILYRSTRRVW</sequence>
<dbReference type="GO" id="GO:0000226">
    <property type="term" value="P:microtubule cytoskeleton organization"/>
    <property type="evidence" value="ECO:0007669"/>
    <property type="project" value="TreeGrafter"/>
</dbReference>
<dbReference type="Pfam" id="PF12612">
    <property type="entry name" value="TFCD_C"/>
    <property type="match status" value="1"/>
</dbReference>
<feature type="domain" description="Tubulin-folding cofactor D ARM repeats" evidence="4">
    <location>
        <begin position="298"/>
        <end position="508"/>
    </location>
</feature>
<dbReference type="Pfam" id="PF25767">
    <property type="entry name" value="ARM_TBCD_2nd"/>
    <property type="match status" value="1"/>
</dbReference>
<keyword evidence="6" id="KW-1185">Reference proteome</keyword>
<comment type="caution">
    <text evidence="5">The sequence shown here is derived from an EMBL/GenBank/DDBJ whole genome shotgun (WGS) entry which is preliminary data.</text>
</comment>
<name>A0AAD9HYF1_9PEZI</name>
<evidence type="ECO:0000313" key="6">
    <source>
        <dbReference type="Proteomes" id="UP001217918"/>
    </source>
</evidence>
<dbReference type="GO" id="GO:0005096">
    <property type="term" value="F:GTPase activator activity"/>
    <property type="evidence" value="ECO:0007669"/>
    <property type="project" value="InterPro"/>
</dbReference>
<proteinExistence type="predicted"/>
<feature type="domain" description="Tubulin-folding cofactor D C-terminal" evidence="3">
    <location>
        <begin position="920"/>
        <end position="1080"/>
    </location>
</feature>
<evidence type="ECO:0000313" key="5">
    <source>
        <dbReference type="EMBL" id="KAK2067032.1"/>
    </source>
</evidence>
<feature type="compositionally biased region" description="Basic residues" evidence="2">
    <location>
        <begin position="1343"/>
        <end position="1353"/>
    </location>
</feature>
<dbReference type="Gene3D" id="1.25.10.10">
    <property type="entry name" value="Leucine-rich Repeat Variant"/>
    <property type="match status" value="1"/>
</dbReference>
<gene>
    <name evidence="5" type="ORF">P8C59_000801</name>
</gene>
<organism evidence="5 6">
    <name type="scientific">Phyllachora maydis</name>
    <dbReference type="NCBI Taxonomy" id="1825666"/>
    <lineage>
        <taxon>Eukaryota</taxon>
        <taxon>Fungi</taxon>
        <taxon>Dikarya</taxon>
        <taxon>Ascomycota</taxon>
        <taxon>Pezizomycotina</taxon>
        <taxon>Sordariomycetes</taxon>
        <taxon>Sordariomycetidae</taxon>
        <taxon>Phyllachorales</taxon>
        <taxon>Phyllachoraceae</taxon>
        <taxon>Phyllachora</taxon>
    </lineage>
</organism>
<dbReference type="InterPro" id="IPR022577">
    <property type="entry name" value="TBCD_C"/>
</dbReference>
<dbReference type="GO" id="GO:0007023">
    <property type="term" value="P:post-chaperonin tubulin folding pathway"/>
    <property type="evidence" value="ECO:0007669"/>
    <property type="project" value="InterPro"/>
</dbReference>
<dbReference type="InterPro" id="IPR033162">
    <property type="entry name" value="TBCD"/>
</dbReference>
<evidence type="ECO:0000256" key="2">
    <source>
        <dbReference type="SAM" id="MobiDB-lite"/>
    </source>
</evidence>
<dbReference type="Pfam" id="PF23579">
    <property type="entry name" value="ARM_TBCD"/>
    <property type="match status" value="1"/>
</dbReference>
<dbReference type="EMBL" id="JAQQPM010000001">
    <property type="protein sequence ID" value="KAK2067032.1"/>
    <property type="molecule type" value="Genomic_DNA"/>
</dbReference>
<dbReference type="InterPro" id="IPR058033">
    <property type="entry name" value="ARM_TBCD_2nd"/>
</dbReference>
<dbReference type="PANTHER" id="PTHR12658:SF0">
    <property type="entry name" value="TUBULIN-SPECIFIC CHAPERONE D"/>
    <property type="match status" value="1"/>
</dbReference>
<dbReference type="InterPro" id="IPR011989">
    <property type="entry name" value="ARM-like"/>
</dbReference>
<dbReference type="InterPro" id="IPR016024">
    <property type="entry name" value="ARM-type_fold"/>
</dbReference>
<dbReference type="GO" id="GO:0007021">
    <property type="term" value="P:tubulin complex assembly"/>
    <property type="evidence" value="ECO:0007669"/>
    <property type="project" value="InterPro"/>
</dbReference>
<feature type="region of interest" description="Disordered" evidence="2">
    <location>
        <begin position="1286"/>
        <end position="1312"/>
    </location>
</feature>